<proteinExistence type="predicted"/>
<dbReference type="InterPro" id="IPR032710">
    <property type="entry name" value="NTF2-like_dom_sf"/>
</dbReference>
<protein>
    <submittedName>
        <fullName evidence="2">Nuclear transport factor 2 family protein</fullName>
    </submittedName>
</protein>
<dbReference type="Proteomes" id="UP001337681">
    <property type="component" value="Unassembled WGS sequence"/>
</dbReference>
<dbReference type="EMBL" id="JAZDQU010000002">
    <property type="protein sequence ID" value="MEE1885429.1"/>
    <property type="molecule type" value="Genomic_DNA"/>
</dbReference>
<dbReference type="InterPro" id="IPR027843">
    <property type="entry name" value="DUF4440"/>
</dbReference>
<evidence type="ECO:0000259" key="1">
    <source>
        <dbReference type="Pfam" id="PF14534"/>
    </source>
</evidence>
<organism evidence="2 3">
    <name type="scientific">Pedobacter flavus</name>
    <dbReference type="NCBI Taxonomy" id="3113906"/>
    <lineage>
        <taxon>Bacteria</taxon>
        <taxon>Pseudomonadati</taxon>
        <taxon>Bacteroidota</taxon>
        <taxon>Sphingobacteriia</taxon>
        <taxon>Sphingobacteriales</taxon>
        <taxon>Sphingobacteriaceae</taxon>
        <taxon>Pedobacter</taxon>
    </lineage>
</organism>
<evidence type="ECO:0000313" key="3">
    <source>
        <dbReference type="Proteomes" id="UP001337681"/>
    </source>
</evidence>
<accession>A0ABU7H2A5</accession>
<dbReference type="Pfam" id="PF14534">
    <property type="entry name" value="DUF4440"/>
    <property type="match status" value="1"/>
</dbReference>
<dbReference type="PROSITE" id="PS51257">
    <property type="entry name" value="PROKAR_LIPOPROTEIN"/>
    <property type="match status" value="1"/>
</dbReference>
<dbReference type="RefSeq" id="WP_330146327.1">
    <property type="nucleotide sequence ID" value="NZ_JAZDQU010000002.1"/>
</dbReference>
<gene>
    <name evidence="2" type="ORF">VRU49_08380</name>
</gene>
<keyword evidence="3" id="KW-1185">Reference proteome</keyword>
<dbReference type="Gene3D" id="3.10.450.50">
    <property type="match status" value="1"/>
</dbReference>
<comment type="caution">
    <text evidence="2">The sequence shown here is derived from an EMBL/GenBank/DDBJ whole genome shotgun (WGS) entry which is preliminary data.</text>
</comment>
<dbReference type="SUPFAM" id="SSF54427">
    <property type="entry name" value="NTF2-like"/>
    <property type="match status" value="1"/>
</dbReference>
<evidence type="ECO:0000313" key="2">
    <source>
        <dbReference type="EMBL" id="MEE1885429.1"/>
    </source>
</evidence>
<reference evidence="2 3" key="1">
    <citation type="submission" date="2024-01" db="EMBL/GenBank/DDBJ databases">
        <title>Pedobacter sp. nov., isolated from oil-contaminated soil.</title>
        <authorList>
            <person name="Le N.T.T."/>
        </authorList>
    </citation>
    <scope>NUCLEOTIDE SEQUENCE [LARGE SCALE GENOMIC DNA]</scope>
    <source>
        <strain evidence="2 3">VNH31</strain>
    </source>
</reference>
<sequence length="175" mass="20174">MLRKSAYFILIGSLFTISCNTNIQQTNSNSDPVLIKVNLLADSTQSTFNEYDLATTNPDADSIESRKIIDLKMELLNAIERKDSLFLNDILNDTFSFVSNRTFFGKVDFINQRINEGIDLKKIKIIDPTLHILNGTAILSFAEQNLNTDNLEITYWTEVYKQKDQKWHLYAVQKR</sequence>
<name>A0ABU7H2A5_9SPHI</name>
<feature type="domain" description="DUF4440" evidence="1">
    <location>
        <begin position="71"/>
        <end position="168"/>
    </location>
</feature>